<keyword evidence="4" id="KW-1185">Reference proteome</keyword>
<feature type="transmembrane region" description="Helical" evidence="2">
    <location>
        <begin position="53"/>
        <end position="73"/>
    </location>
</feature>
<sequence length="189" mass="21040">MGREKKGKKVKRTLRDFGRPGVTGSPSTPSRCYLLHPAPPPYPVSRCDLKKRVILPFVVVVVVVAIAASPSSITTASSRPTSRLMNGLAALYREYTCVIKVRSTLIDSNGGAQPDPSLCVGDLGAAHSTQNSCRIHHHHIYTRLKTEKAKRPRQEKKEVMPTHTHRHTTARNECAVTRLETLTAVWWRE</sequence>
<evidence type="ECO:0000313" key="4">
    <source>
        <dbReference type="Proteomes" id="UP001487740"/>
    </source>
</evidence>
<feature type="compositionally biased region" description="Basic residues" evidence="1">
    <location>
        <begin position="1"/>
        <end position="12"/>
    </location>
</feature>
<accession>A0AAW0V3S3</accession>
<reference evidence="3 4" key="1">
    <citation type="submission" date="2023-03" db="EMBL/GenBank/DDBJ databases">
        <title>High-quality genome of Scylla paramamosain provides insights in environmental adaptation.</title>
        <authorList>
            <person name="Zhang L."/>
        </authorList>
    </citation>
    <scope>NUCLEOTIDE SEQUENCE [LARGE SCALE GENOMIC DNA]</scope>
    <source>
        <strain evidence="3">LZ_2023a</strain>
        <tissue evidence="3">Muscle</tissue>
    </source>
</reference>
<gene>
    <name evidence="3" type="ORF">O3P69_006993</name>
</gene>
<keyword evidence="2" id="KW-0812">Transmembrane</keyword>
<dbReference type="EMBL" id="JARAKH010000002">
    <property type="protein sequence ID" value="KAK8405966.1"/>
    <property type="molecule type" value="Genomic_DNA"/>
</dbReference>
<feature type="region of interest" description="Disordered" evidence="1">
    <location>
        <begin position="1"/>
        <end position="28"/>
    </location>
</feature>
<keyword evidence="2" id="KW-0472">Membrane</keyword>
<keyword evidence="2" id="KW-1133">Transmembrane helix</keyword>
<organism evidence="3 4">
    <name type="scientific">Scylla paramamosain</name>
    <name type="common">Mud crab</name>
    <dbReference type="NCBI Taxonomy" id="85552"/>
    <lineage>
        <taxon>Eukaryota</taxon>
        <taxon>Metazoa</taxon>
        <taxon>Ecdysozoa</taxon>
        <taxon>Arthropoda</taxon>
        <taxon>Crustacea</taxon>
        <taxon>Multicrustacea</taxon>
        <taxon>Malacostraca</taxon>
        <taxon>Eumalacostraca</taxon>
        <taxon>Eucarida</taxon>
        <taxon>Decapoda</taxon>
        <taxon>Pleocyemata</taxon>
        <taxon>Brachyura</taxon>
        <taxon>Eubrachyura</taxon>
        <taxon>Portunoidea</taxon>
        <taxon>Portunidae</taxon>
        <taxon>Portuninae</taxon>
        <taxon>Scylla</taxon>
    </lineage>
</organism>
<name>A0AAW0V3S3_SCYPA</name>
<evidence type="ECO:0000256" key="2">
    <source>
        <dbReference type="SAM" id="Phobius"/>
    </source>
</evidence>
<comment type="caution">
    <text evidence="3">The sequence shown here is derived from an EMBL/GenBank/DDBJ whole genome shotgun (WGS) entry which is preliminary data.</text>
</comment>
<feature type="region of interest" description="Disordered" evidence="1">
    <location>
        <begin position="146"/>
        <end position="170"/>
    </location>
</feature>
<evidence type="ECO:0000313" key="3">
    <source>
        <dbReference type="EMBL" id="KAK8405966.1"/>
    </source>
</evidence>
<evidence type="ECO:0000256" key="1">
    <source>
        <dbReference type="SAM" id="MobiDB-lite"/>
    </source>
</evidence>
<proteinExistence type="predicted"/>
<protein>
    <submittedName>
        <fullName evidence="3">Uncharacterized protein</fullName>
    </submittedName>
</protein>
<dbReference type="Proteomes" id="UP001487740">
    <property type="component" value="Unassembled WGS sequence"/>
</dbReference>
<dbReference type="AlphaFoldDB" id="A0AAW0V3S3"/>